<gene>
    <name evidence="2" type="ORF">GCM10010269_60670</name>
</gene>
<comment type="caution">
    <text evidence="2">The sequence shown here is derived from an EMBL/GenBank/DDBJ whole genome shotgun (WGS) entry which is preliminary data.</text>
</comment>
<reference evidence="2" key="1">
    <citation type="journal article" date="2014" name="Int. J. Syst. Evol. Microbiol.">
        <title>Complete genome sequence of Corynebacterium casei LMG S-19264T (=DSM 44701T), isolated from a smear-ripened cheese.</title>
        <authorList>
            <consortium name="US DOE Joint Genome Institute (JGI-PGF)"/>
            <person name="Walter F."/>
            <person name="Albersmeier A."/>
            <person name="Kalinowski J."/>
            <person name="Ruckert C."/>
        </authorList>
    </citation>
    <scope>NUCLEOTIDE SEQUENCE</scope>
    <source>
        <strain evidence="2">JCM 4386</strain>
    </source>
</reference>
<dbReference type="EMBL" id="BMTL01000029">
    <property type="protein sequence ID" value="GGS13258.1"/>
    <property type="molecule type" value="Genomic_DNA"/>
</dbReference>
<sequence>MGGAGPFPWQRAATAAEEATQMSKNAKIAVGGVAVGLLLLIWLPWWAALLIVVGVPAAAYLTLDPAQRRRLRRVTRKEIGR</sequence>
<name>A0A918G2A2_9ACTN</name>
<dbReference type="Proteomes" id="UP000606194">
    <property type="component" value="Unassembled WGS sequence"/>
</dbReference>
<dbReference type="AlphaFoldDB" id="A0A918G2A2"/>
<keyword evidence="1" id="KW-1133">Transmembrane helix</keyword>
<feature type="transmembrane region" description="Helical" evidence="1">
    <location>
        <begin position="43"/>
        <end position="63"/>
    </location>
</feature>
<evidence type="ECO:0000313" key="2">
    <source>
        <dbReference type="EMBL" id="GGS13258.1"/>
    </source>
</evidence>
<keyword evidence="1" id="KW-0812">Transmembrane</keyword>
<evidence type="ECO:0000313" key="3">
    <source>
        <dbReference type="Proteomes" id="UP000606194"/>
    </source>
</evidence>
<organism evidence="2 3">
    <name type="scientific">Streptomyces humidus</name>
    <dbReference type="NCBI Taxonomy" id="52259"/>
    <lineage>
        <taxon>Bacteria</taxon>
        <taxon>Bacillati</taxon>
        <taxon>Actinomycetota</taxon>
        <taxon>Actinomycetes</taxon>
        <taxon>Kitasatosporales</taxon>
        <taxon>Streptomycetaceae</taxon>
        <taxon>Streptomyces</taxon>
    </lineage>
</organism>
<protein>
    <submittedName>
        <fullName evidence="2">Uncharacterized protein</fullName>
    </submittedName>
</protein>
<proteinExistence type="predicted"/>
<keyword evidence="1" id="KW-0472">Membrane</keyword>
<evidence type="ECO:0000256" key="1">
    <source>
        <dbReference type="SAM" id="Phobius"/>
    </source>
</evidence>
<accession>A0A918G2A2</accession>
<keyword evidence="3" id="KW-1185">Reference proteome</keyword>
<reference evidence="2" key="2">
    <citation type="submission" date="2020-09" db="EMBL/GenBank/DDBJ databases">
        <authorList>
            <person name="Sun Q."/>
            <person name="Ohkuma M."/>
        </authorList>
    </citation>
    <scope>NUCLEOTIDE SEQUENCE</scope>
    <source>
        <strain evidence="2">JCM 4386</strain>
    </source>
</reference>